<dbReference type="AlphaFoldDB" id="A0A1G7FW79"/>
<protein>
    <submittedName>
        <fullName evidence="4">Por secretion system C-terminal sorting domain-containing protein</fullName>
    </submittedName>
</protein>
<dbReference type="RefSeq" id="WP_093143857.1">
    <property type="nucleotide sequence ID" value="NZ_FNBA01000002.1"/>
</dbReference>
<dbReference type="GO" id="GO:0004553">
    <property type="term" value="F:hydrolase activity, hydrolyzing O-glycosyl compounds"/>
    <property type="evidence" value="ECO:0007669"/>
    <property type="project" value="UniProtKB-ARBA"/>
</dbReference>
<dbReference type="PROSITE" id="PS50060">
    <property type="entry name" value="MAM_2"/>
    <property type="match status" value="1"/>
</dbReference>
<dbReference type="InterPro" id="IPR010430">
    <property type="entry name" value="DUF1028"/>
</dbReference>
<dbReference type="Gene3D" id="3.60.20.10">
    <property type="entry name" value="Glutamine Phosphoribosylpyrophosphate, subunit 1, domain 1"/>
    <property type="match status" value="1"/>
</dbReference>
<feature type="transmembrane region" description="Helical" evidence="2">
    <location>
        <begin position="12"/>
        <end position="32"/>
    </location>
</feature>
<dbReference type="SUPFAM" id="SSF56235">
    <property type="entry name" value="N-terminal nucleophile aminohydrolases (Ntn hydrolases)"/>
    <property type="match status" value="1"/>
</dbReference>
<evidence type="ECO:0000313" key="5">
    <source>
        <dbReference type="Proteomes" id="UP000199321"/>
    </source>
</evidence>
<dbReference type="PANTHER" id="PTHR23282:SF101">
    <property type="entry name" value="MAM DOMAIN-CONTAINING PROTEIN"/>
    <property type="match status" value="1"/>
</dbReference>
<dbReference type="SUPFAM" id="SSF49899">
    <property type="entry name" value="Concanavalin A-like lectins/glucanases"/>
    <property type="match status" value="1"/>
</dbReference>
<dbReference type="GO" id="GO:0005975">
    <property type="term" value="P:carbohydrate metabolic process"/>
    <property type="evidence" value="ECO:0007669"/>
    <property type="project" value="UniProtKB-ARBA"/>
</dbReference>
<keyword evidence="2" id="KW-1133">Transmembrane helix</keyword>
<dbReference type="NCBIfam" id="TIGR04183">
    <property type="entry name" value="Por_Secre_tail"/>
    <property type="match status" value="1"/>
</dbReference>
<keyword evidence="1" id="KW-0732">Signal</keyword>
<feature type="domain" description="MAM" evidence="3">
    <location>
        <begin position="305"/>
        <end position="472"/>
    </location>
</feature>
<dbReference type="InterPro" id="IPR051560">
    <property type="entry name" value="MAM_domain-containing"/>
</dbReference>
<dbReference type="InterPro" id="IPR026444">
    <property type="entry name" value="Secre_tail"/>
</dbReference>
<dbReference type="Pfam" id="PF06267">
    <property type="entry name" value="DUF1028"/>
    <property type="match status" value="1"/>
</dbReference>
<evidence type="ECO:0000259" key="3">
    <source>
        <dbReference type="PROSITE" id="PS50060"/>
    </source>
</evidence>
<evidence type="ECO:0000256" key="1">
    <source>
        <dbReference type="ARBA" id="ARBA00022729"/>
    </source>
</evidence>
<dbReference type="Gene3D" id="2.60.120.200">
    <property type="match status" value="1"/>
</dbReference>
<name>A0A1G7FW79_9FLAO</name>
<gene>
    <name evidence="4" type="ORF">SAMN05421855_102818</name>
</gene>
<proteinExistence type="predicted"/>
<dbReference type="InterPro" id="IPR013320">
    <property type="entry name" value="ConA-like_dom_sf"/>
</dbReference>
<sequence>MTPKKNTKVRKITIITVAIGLVTFFTIPNSLIKANKLLSHEEDIVTPIDNSRDSEGDTFSIVAYDPITGEIGGAGTSCYGGHINFLNDIIRSPDGTLLGAIHSQASYVPGNQNNARTRMLAGDTPAEIISWLVANDCCASDSSTRQYGIVGISSEGTITTAGYTGASNGNWGGNIKGVDPSTGMHYAIQGNILDTSTDGAGREDILNDMETSFRAATGTLADKLMAALQGAKRVGADNRCVGSGNSGLASFVRVLRPSDATGSPYLDLSYYPNISSVEPIDVLQCNYDTTVNTPFCRTTINTFPYTMDFETKSWEKEETCDIDNSWIRSRFGSPSGNTGPSAANQGELYAFVEASDLGSDDFSNRAVIGSPCFEIPYLHTATMTFDYHMYGGDMGVLSVTASDDGGASWTTLWSENGNKGNSWINNESIDLTQFHGKTVKLRFDATTGAGYLSDMAIDDINISVTPGITCSTTTTFSNIAGGSWSNGVPTIRTSAIIDYDYDTVSFGPIEACEIIINSGNTLTVNADNTISAINNITVNGNLMVEHQGSLVQIDDSAIVSNNGSITVEKITPTLAEKTFMIMGSPMTSETREDVYNTAYIVRHHNTANFVPNPDVAAAFPSAENFADDNGNNWLTHTGGLAPAEGYMVFPQPNTTGSGSFTHNYTQGTLNNGVIAYPLVYHTDQNSSPNILSNPYASAIDADAFYADAANTAIDVLYFWEHITPLSLTYPGYNPANFSMGDISMYSEVMGGIPAANGGTTPNSIIASGQGFGVKAASAGITATFNNAMRVTGPNDTYRRPMASERDRLWINVYNDSYGLGSTTLIGFSENTTATFEANADIKRLATPVSLYSELATGEELAINALGTFEVEASVGLSFSTQVKESQNYRISLQDVDGLHIETATVYLIDTLTGSVTNLSEGDYTFQSGEATYSERFKVVFQNQILGTNDITLDAVSVYPNPTQNIVYVASPKAAITNTIVYDAQGRRVLSVKNVNTTNAQIDLSTLTSALYFVEITTEAGVVTKRIVKK</sequence>
<dbReference type="OrthoDB" id="1652165at2"/>
<dbReference type="PANTHER" id="PTHR23282">
    <property type="entry name" value="APICAL ENDOSOMAL GLYCOPROTEIN PRECURSOR"/>
    <property type="match status" value="1"/>
</dbReference>
<evidence type="ECO:0000313" key="4">
    <source>
        <dbReference type="EMBL" id="SDE80117.1"/>
    </source>
</evidence>
<keyword evidence="2" id="KW-0812">Transmembrane</keyword>
<dbReference type="CDD" id="cd06263">
    <property type="entry name" value="MAM"/>
    <property type="match status" value="1"/>
</dbReference>
<dbReference type="GO" id="GO:0016020">
    <property type="term" value="C:membrane"/>
    <property type="evidence" value="ECO:0007669"/>
    <property type="project" value="InterPro"/>
</dbReference>
<dbReference type="Pfam" id="PF18962">
    <property type="entry name" value="Por_Secre_tail"/>
    <property type="match status" value="1"/>
</dbReference>
<evidence type="ECO:0000256" key="2">
    <source>
        <dbReference type="SAM" id="Phobius"/>
    </source>
</evidence>
<dbReference type="STRING" id="227084.SAMN05421855_102818"/>
<dbReference type="Proteomes" id="UP000199321">
    <property type="component" value="Unassembled WGS sequence"/>
</dbReference>
<dbReference type="SMART" id="SM00137">
    <property type="entry name" value="MAM"/>
    <property type="match status" value="1"/>
</dbReference>
<organism evidence="4 5">
    <name type="scientific">Ulvibacter litoralis</name>
    <dbReference type="NCBI Taxonomy" id="227084"/>
    <lineage>
        <taxon>Bacteria</taxon>
        <taxon>Pseudomonadati</taxon>
        <taxon>Bacteroidota</taxon>
        <taxon>Flavobacteriia</taxon>
        <taxon>Flavobacteriales</taxon>
        <taxon>Flavobacteriaceae</taxon>
        <taxon>Ulvibacter</taxon>
    </lineage>
</organism>
<accession>A0A1G7FW79</accession>
<dbReference type="EMBL" id="FNBA01000002">
    <property type="protein sequence ID" value="SDE80117.1"/>
    <property type="molecule type" value="Genomic_DNA"/>
</dbReference>
<keyword evidence="5" id="KW-1185">Reference proteome</keyword>
<dbReference type="InterPro" id="IPR029055">
    <property type="entry name" value="Ntn_hydrolases_N"/>
</dbReference>
<dbReference type="Pfam" id="PF00629">
    <property type="entry name" value="MAM"/>
    <property type="match status" value="1"/>
</dbReference>
<reference evidence="4 5" key="1">
    <citation type="submission" date="2016-10" db="EMBL/GenBank/DDBJ databases">
        <authorList>
            <person name="de Groot N.N."/>
        </authorList>
    </citation>
    <scope>NUCLEOTIDE SEQUENCE [LARGE SCALE GENOMIC DNA]</scope>
    <source>
        <strain evidence="4 5">DSM 16195</strain>
    </source>
</reference>
<dbReference type="InterPro" id="IPR000998">
    <property type="entry name" value="MAM_dom"/>
</dbReference>
<keyword evidence="2" id="KW-0472">Membrane</keyword>